<proteinExistence type="predicted"/>
<feature type="region of interest" description="Disordered" evidence="1">
    <location>
        <begin position="172"/>
        <end position="195"/>
    </location>
</feature>
<evidence type="ECO:0008006" key="4">
    <source>
        <dbReference type="Google" id="ProtNLM"/>
    </source>
</evidence>
<name>A0A7W6HTV4_9HYPH</name>
<dbReference type="EMBL" id="JACIED010000011">
    <property type="protein sequence ID" value="MBB4010677.1"/>
    <property type="molecule type" value="Genomic_DNA"/>
</dbReference>
<dbReference type="RefSeq" id="WP_075612476.1">
    <property type="nucleotide sequence ID" value="NZ_JACIED010000011.1"/>
</dbReference>
<evidence type="ECO:0000256" key="1">
    <source>
        <dbReference type="SAM" id="MobiDB-lite"/>
    </source>
</evidence>
<protein>
    <recommendedName>
        <fullName evidence="4">AP2/ERF domain-containing protein</fullName>
    </recommendedName>
</protein>
<organism evidence="2 3">
    <name type="scientific">Allorhizobium taibaishanense</name>
    <dbReference type="NCBI Taxonomy" id="887144"/>
    <lineage>
        <taxon>Bacteria</taxon>
        <taxon>Pseudomonadati</taxon>
        <taxon>Pseudomonadota</taxon>
        <taxon>Alphaproteobacteria</taxon>
        <taxon>Hyphomicrobiales</taxon>
        <taxon>Rhizobiaceae</taxon>
        <taxon>Rhizobium/Agrobacterium group</taxon>
        <taxon>Allorhizobium</taxon>
    </lineage>
</organism>
<comment type="caution">
    <text evidence="2">The sequence shown here is derived from an EMBL/GenBank/DDBJ whole genome shotgun (WGS) entry which is preliminary data.</text>
</comment>
<evidence type="ECO:0000313" key="2">
    <source>
        <dbReference type="EMBL" id="MBB4010677.1"/>
    </source>
</evidence>
<sequence length="195" mass="22601">MRRPQPDHNREDRFHDEAMYAISRLDVGRHKQDAWMVNMSRGGKSIHMTFSDSTYGGREQALEVAQAYRDAVLRVVPPLTNKDMRMLVRKNRSEGSEVPGVYYKESDERRQSGAWIARIELPVDEKKPTGGGKRRRKSLTRTFNVSKYGYDEARRMAEEERMRMLLAVENGEDPALRSPQAITLHQKLNRDDHGD</sequence>
<accession>A0A7W6HTV4</accession>
<dbReference type="Proteomes" id="UP000544107">
    <property type="component" value="Unassembled WGS sequence"/>
</dbReference>
<dbReference type="AlphaFoldDB" id="A0A7W6HTV4"/>
<dbReference type="Gene3D" id="1.20.5.2050">
    <property type="match status" value="1"/>
</dbReference>
<reference evidence="2 3" key="1">
    <citation type="submission" date="2020-08" db="EMBL/GenBank/DDBJ databases">
        <title>Genomic Encyclopedia of Type Strains, Phase IV (KMG-IV): sequencing the most valuable type-strain genomes for metagenomic binning, comparative biology and taxonomic classification.</title>
        <authorList>
            <person name="Goeker M."/>
        </authorList>
    </citation>
    <scope>NUCLEOTIDE SEQUENCE [LARGE SCALE GENOMIC DNA]</scope>
    <source>
        <strain evidence="2 3">DSM 100021</strain>
    </source>
</reference>
<evidence type="ECO:0000313" key="3">
    <source>
        <dbReference type="Proteomes" id="UP000544107"/>
    </source>
</evidence>
<gene>
    <name evidence="2" type="ORF">GGQ71_004979</name>
</gene>